<feature type="domain" description="DUF1618" evidence="2">
    <location>
        <begin position="204"/>
        <end position="338"/>
    </location>
</feature>
<dbReference type="Pfam" id="PF07762">
    <property type="entry name" value="DUF1618"/>
    <property type="match status" value="1"/>
</dbReference>
<feature type="region of interest" description="Disordered" evidence="1">
    <location>
        <begin position="105"/>
        <end position="124"/>
    </location>
</feature>
<comment type="caution">
    <text evidence="3">The sequence shown here is derived from an EMBL/GenBank/DDBJ whole genome shotgun (WGS) entry which is preliminary data.</text>
</comment>
<evidence type="ECO:0000256" key="1">
    <source>
        <dbReference type="SAM" id="MobiDB-lite"/>
    </source>
</evidence>
<sequence>MAASPPQCPWVILRRVFCIAPEPKDAEAENPRNVFISLRAPPRVTIFGVAPSVHPWGAHAISSDTFPYLVATAPSALLLCFSEGPIPIDTSDLILARHFVASAEPSRHPTTGSAGRVPRRRTVGPPSIPATYNIKSVGLTCGLSDGAYVIAELQVTKRSDHAKLHCIGSGDDRWVQKDLVSPLSTEERYWFSNGVVDHDKKLWWFDLSWGLLCCDPNADHPVLSFHRLPQGRSLAQADPFLLGIRCIGVSDHSLRYVEMARDRLPDGCSSEDKFVVIWTLIPDPNAAAADGTIQLQWHKTYKMSFTEVWNDTSYQNTRLPMLVPEIVLVNPRHPNVVYFFLGKSFFSVNMASHQVVHFVENSYKLVPPVPFLRVLPWDLSPSIANGLVEAIVPFPEQRVSSTVEID</sequence>
<evidence type="ECO:0000313" key="3">
    <source>
        <dbReference type="EMBL" id="KAJ1254443.1"/>
    </source>
</evidence>
<evidence type="ECO:0000313" key="4">
    <source>
        <dbReference type="Proteomes" id="UP001164776"/>
    </source>
</evidence>
<evidence type="ECO:0000259" key="2">
    <source>
        <dbReference type="Pfam" id="PF07762"/>
    </source>
</evidence>
<organism evidence="3 4">
    <name type="scientific">Paspalum vaginatum</name>
    <name type="common">seashore paspalum</name>
    <dbReference type="NCBI Taxonomy" id="158149"/>
    <lineage>
        <taxon>Eukaryota</taxon>
        <taxon>Viridiplantae</taxon>
        <taxon>Streptophyta</taxon>
        <taxon>Embryophyta</taxon>
        <taxon>Tracheophyta</taxon>
        <taxon>Spermatophyta</taxon>
        <taxon>Magnoliopsida</taxon>
        <taxon>Liliopsida</taxon>
        <taxon>Poales</taxon>
        <taxon>Poaceae</taxon>
        <taxon>PACMAD clade</taxon>
        <taxon>Panicoideae</taxon>
        <taxon>Andropogonodae</taxon>
        <taxon>Paspaleae</taxon>
        <taxon>Paspalinae</taxon>
        <taxon>Paspalum</taxon>
    </lineage>
</organism>
<dbReference type="OrthoDB" id="620973at2759"/>
<proteinExistence type="predicted"/>
<accession>A0A9W7X738</accession>
<protein>
    <recommendedName>
        <fullName evidence="2">DUF1618 domain-containing protein</fullName>
    </recommendedName>
</protein>
<gene>
    <name evidence="3" type="ORF">BS78_K061500</name>
</gene>
<dbReference type="Proteomes" id="UP001164776">
    <property type="component" value="Unassembled WGS sequence"/>
</dbReference>
<dbReference type="PANTHER" id="PTHR33086:SF51">
    <property type="entry name" value="OS06G0307900 PROTEIN"/>
    <property type="match status" value="1"/>
</dbReference>
<dbReference type="EMBL" id="MU630069">
    <property type="protein sequence ID" value="KAJ1254443.1"/>
    <property type="molecule type" value="Genomic_DNA"/>
</dbReference>
<dbReference type="PANTHER" id="PTHR33086">
    <property type="entry name" value="OS05G0468200 PROTEIN-RELATED"/>
    <property type="match status" value="1"/>
</dbReference>
<reference evidence="3 4" key="1">
    <citation type="submission" date="2022-10" db="EMBL/GenBank/DDBJ databases">
        <title>WGS assembly of Paspalum vaginatum 540-79.</title>
        <authorList>
            <person name="Sun G."/>
            <person name="Wase N."/>
            <person name="Shu S."/>
            <person name="Jenkins J."/>
            <person name="Zhou B."/>
            <person name="Torres-Rodriguez J."/>
            <person name="Chen C."/>
            <person name="Sandor L."/>
            <person name="Plott C."/>
            <person name="Yoshinga Y."/>
            <person name="Daum C."/>
            <person name="Qi P."/>
            <person name="Barry K."/>
            <person name="Lipzen A."/>
            <person name="Berry L."/>
            <person name="Pedersen C."/>
            <person name="Gottilla T."/>
            <person name="Foltz A."/>
            <person name="Yu H."/>
            <person name="O'Malley R."/>
            <person name="Zhang C."/>
            <person name="Devos K."/>
            <person name="Sigmon B."/>
            <person name="Yu B."/>
            <person name="Obata T."/>
            <person name="Schmutz J."/>
            <person name="Schnable J."/>
        </authorList>
    </citation>
    <scope>NUCLEOTIDE SEQUENCE [LARGE SCALE GENOMIC DNA]</scope>
    <source>
        <strain evidence="4">cv. 540-79</strain>
    </source>
</reference>
<dbReference type="AlphaFoldDB" id="A0A9W7X738"/>
<name>A0A9W7X738_9POAL</name>
<dbReference type="InterPro" id="IPR011676">
    <property type="entry name" value="DUF1618"/>
</dbReference>
<keyword evidence="4" id="KW-1185">Reference proteome</keyword>